<dbReference type="InterPro" id="IPR004843">
    <property type="entry name" value="Calcineurin-like_PHP"/>
</dbReference>
<dbReference type="OrthoDB" id="45007at2759"/>
<feature type="region of interest" description="Disordered" evidence="1">
    <location>
        <begin position="1"/>
        <end position="37"/>
    </location>
</feature>
<name>A0A0L0G0C0_9EUKA</name>
<feature type="domain" description="Calcineurin-like phosphoesterase" evidence="3">
    <location>
        <begin position="91"/>
        <end position="284"/>
    </location>
</feature>
<protein>
    <recommendedName>
        <fullName evidence="3">Calcineurin-like phosphoesterase domain-containing protein</fullName>
    </recommendedName>
</protein>
<dbReference type="EMBL" id="KQ241942">
    <property type="protein sequence ID" value="KNC82281.1"/>
    <property type="molecule type" value="Genomic_DNA"/>
</dbReference>
<dbReference type="PANTHER" id="PTHR43143:SF1">
    <property type="entry name" value="SERINE_THREONINE-PROTEIN PHOSPHATASE CPPED1"/>
    <property type="match status" value="1"/>
</dbReference>
<gene>
    <name evidence="4" type="ORF">SARC_05436</name>
</gene>
<proteinExistence type="predicted"/>
<dbReference type="GeneID" id="25905940"/>
<keyword evidence="5" id="KW-1185">Reference proteome</keyword>
<feature type="transmembrane region" description="Helical" evidence="2">
    <location>
        <begin position="41"/>
        <end position="61"/>
    </location>
</feature>
<accession>A0A0L0G0C0</accession>
<evidence type="ECO:0000256" key="2">
    <source>
        <dbReference type="SAM" id="Phobius"/>
    </source>
</evidence>
<keyword evidence="2" id="KW-1133">Transmembrane helix</keyword>
<evidence type="ECO:0000313" key="4">
    <source>
        <dbReference type="EMBL" id="KNC82281.1"/>
    </source>
</evidence>
<dbReference type="PANTHER" id="PTHR43143">
    <property type="entry name" value="METALLOPHOSPHOESTERASE, CALCINEURIN SUPERFAMILY"/>
    <property type="match status" value="1"/>
</dbReference>
<sequence length="401" mass="44600">MIRQTMAAHSSSHPAQELSESSQNDAQSESMSSYTPTERRNILTGAIVLMIFATGGLAMYISDYNQAVHMDSFQDSSSHKHSSRRQIRRQTFALVSDIDDDTYPDIADILRPMHPDYLVLGGDINYAGDPPYIGVSSNFPAYAENKNIIFAFGNHDFESGIDAYANFFEISPGMSYGGIEVESKYYYTRITGEVQWFVLCSQGYYCGDDEKGMKEGGQQAAWLDRVLAESRANTDIKFRFVVNHWSPLSTLGYCCDGDCDYRLHWFPFVENGVDAIFSGHDHAYQRLSVPKSSDGEVSVNGHDYTLNGWEGLTMVVTGTGKNNPGRAEGSCSDHTGFSSYNKYDEDDDARGVIIATLSQYANGDALEFLYIATDGRVLDMFSVLNTGHLQNTWNHGEPVEP</sequence>
<keyword evidence="2" id="KW-0472">Membrane</keyword>
<dbReference type="SUPFAM" id="SSF56300">
    <property type="entry name" value="Metallo-dependent phosphatases"/>
    <property type="match status" value="1"/>
</dbReference>
<dbReference type="AlphaFoldDB" id="A0A0L0G0C0"/>
<dbReference type="Proteomes" id="UP000054560">
    <property type="component" value="Unassembled WGS sequence"/>
</dbReference>
<reference evidence="4 5" key="1">
    <citation type="submission" date="2011-02" db="EMBL/GenBank/DDBJ databases">
        <title>The Genome Sequence of Sphaeroforma arctica JP610.</title>
        <authorList>
            <consortium name="The Broad Institute Genome Sequencing Platform"/>
            <person name="Russ C."/>
            <person name="Cuomo C."/>
            <person name="Young S.K."/>
            <person name="Zeng Q."/>
            <person name="Gargeya S."/>
            <person name="Alvarado L."/>
            <person name="Berlin A."/>
            <person name="Chapman S.B."/>
            <person name="Chen Z."/>
            <person name="Freedman E."/>
            <person name="Gellesch M."/>
            <person name="Goldberg J."/>
            <person name="Griggs A."/>
            <person name="Gujja S."/>
            <person name="Heilman E."/>
            <person name="Heiman D."/>
            <person name="Howarth C."/>
            <person name="Mehta T."/>
            <person name="Neiman D."/>
            <person name="Pearson M."/>
            <person name="Roberts A."/>
            <person name="Saif S."/>
            <person name="Shea T."/>
            <person name="Shenoy N."/>
            <person name="Sisk P."/>
            <person name="Stolte C."/>
            <person name="Sykes S."/>
            <person name="White J."/>
            <person name="Yandava C."/>
            <person name="Burger G."/>
            <person name="Gray M.W."/>
            <person name="Holland P.W.H."/>
            <person name="King N."/>
            <person name="Lang F.B.F."/>
            <person name="Roger A.J."/>
            <person name="Ruiz-Trillo I."/>
            <person name="Haas B."/>
            <person name="Nusbaum C."/>
            <person name="Birren B."/>
        </authorList>
    </citation>
    <scope>NUCLEOTIDE SEQUENCE [LARGE SCALE GENOMIC DNA]</scope>
    <source>
        <strain evidence="4 5">JP610</strain>
    </source>
</reference>
<evidence type="ECO:0000256" key="1">
    <source>
        <dbReference type="SAM" id="MobiDB-lite"/>
    </source>
</evidence>
<dbReference type="Pfam" id="PF00149">
    <property type="entry name" value="Metallophos"/>
    <property type="match status" value="1"/>
</dbReference>
<evidence type="ECO:0000313" key="5">
    <source>
        <dbReference type="Proteomes" id="UP000054560"/>
    </source>
</evidence>
<feature type="compositionally biased region" description="Polar residues" evidence="1">
    <location>
        <begin position="7"/>
        <end position="36"/>
    </location>
</feature>
<keyword evidence="2" id="KW-0812">Transmembrane</keyword>
<evidence type="ECO:0000259" key="3">
    <source>
        <dbReference type="Pfam" id="PF00149"/>
    </source>
</evidence>
<dbReference type="RefSeq" id="XP_014156183.1">
    <property type="nucleotide sequence ID" value="XM_014300708.1"/>
</dbReference>
<dbReference type="Gene3D" id="3.60.21.10">
    <property type="match status" value="1"/>
</dbReference>
<organism evidence="4 5">
    <name type="scientific">Sphaeroforma arctica JP610</name>
    <dbReference type="NCBI Taxonomy" id="667725"/>
    <lineage>
        <taxon>Eukaryota</taxon>
        <taxon>Ichthyosporea</taxon>
        <taxon>Ichthyophonida</taxon>
        <taxon>Sphaeroforma</taxon>
    </lineage>
</organism>
<dbReference type="InterPro" id="IPR051918">
    <property type="entry name" value="STPP_CPPED1"/>
</dbReference>
<dbReference type="InterPro" id="IPR029052">
    <property type="entry name" value="Metallo-depent_PP-like"/>
</dbReference>
<dbReference type="GO" id="GO:0016787">
    <property type="term" value="F:hydrolase activity"/>
    <property type="evidence" value="ECO:0007669"/>
    <property type="project" value="InterPro"/>
</dbReference>